<dbReference type="Gene3D" id="3.30.1340.10">
    <property type="entry name" value="HPr-like"/>
    <property type="match status" value="1"/>
</dbReference>
<gene>
    <name evidence="5" type="ORF">EYH13_02735</name>
</gene>
<dbReference type="CDD" id="cd00367">
    <property type="entry name" value="PTS-HPr_like"/>
    <property type="match status" value="1"/>
</dbReference>
<dbReference type="PANTHER" id="PTHR33705:SF2">
    <property type="entry name" value="PHOSPHOCARRIER PROTEIN NPR"/>
    <property type="match status" value="1"/>
</dbReference>
<evidence type="ECO:0000259" key="4">
    <source>
        <dbReference type="PROSITE" id="PS51350"/>
    </source>
</evidence>
<reference evidence="5" key="1">
    <citation type="journal article" date="2020" name="ISME J.">
        <title>Gammaproteobacteria mediating utilization of methyl-, sulfur- and petroleum organic compounds in deep ocean hydrothermal plumes.</title>
        <authorList>
            <person name="Zhou Z."/>
            <person name="Liu Y."/>
            <person name="Pan J."/>
            <person name="Cron B.R."/>
            <person name="Toner B.M."/>
            <person name="Anantharaman K."/>
            <person name="Breier J.A."/>
            <person name="Dick G.J."/>
            <person name="Li M."/>
        </authorList>
    </citation>
    <scope>NUCLEOTIDE SEQUENCE</scope>
    <source>
        <strain evidence="5">SZUA-1451</strain>
    </source>
</reference>
<feature type="domain" description="HPr" evidence="4">
    <location>
        <begin position="1"/>
        <end position="79"/>
    </location>
</feature>
<dbReference type="Proteomes" id="UP000649326">
    <property type="component" value="Unassembled WGS sequence"/>
</dbReference>
<keyword evidence="3" id="KW-0598">Phosphotransferase system</keyword>
<dbReference type="NCBIfam" id="TIGR01003">
    <property type="entry name" value="PTS_HPr_family"/>
    <property type="match status" value="1"/>
</dbReference>
<sequence length="79" mass="8350">MMVTNPEGLHARPASQLVKELSKFKSSVIIKYGDKAVNAKSVLSVLTLGIDPGVEIEVIVEGDDAEDVIKVVEGVVSGE</sequence>
<dbReference type="SUPFAM" id="SSF55594">
    <property type="entry name" value="HPr-like"/>
    <property type="match status" value="1"/>
</dbReference>
<dbReference type="PROSITE" id="PS51350">
    <property type="entry name" value="PTS_HPR_DOM"/>
    <property type="match status" value="1"/>
</dbReference>
<dbReference type="GO" id="GO:0005737">
    <property type="term" value="C:cytoplasm"/>
    <property type="evidence" value="ECO:0007669"/>
    <property type="project" value="UniProtKB-SubCell"/>
</dbReference>
<keyword evidence="2" id="KW-0963">Cytoplasm</keyword>
<proteinExistence type="predicted"/>
<evidence type="ECO:0000256" key="1">
    <source>
        <dbReference type="ARBA" id="ARBA00004496"/>
    </source>
</evidence>
<dbReference type="GO" id="GO:0009401">
    <property type="term" value="P:phosphoenolpyruvate-dependent sugar phosphotransferase system"/>
    <property type="evidence" value="ECO:0007669"/>
    <property type="project" value="UniProtKB-KW"/>
</dbReference>
<accession>A0A832Z8Y8</accession>
<name>A0A832Z8Y8_9EURY</name>
<dbReference type="PROSITE" id="PS00589">
    <property type="entry name" value="PTS_HPR_SER"/>
    <property type="match status" value="1"/>
</dbReference>
<dbReference type="InterPro" id="IPR001020">
    <property type="entry name" value="PTS_HPr_His_P_site"/>
</dbReference>
<comment type="caution">
    <text evidence="5">The sequence shown here is derived from an EMBL/GenBank/DDBJ whole genome shotgun (WGS) entry which is preliminary data.</text>
</comment>
<dbReference type="PROSITE" id="PS00369">
    <property type="entry name" value="PTS_HPR_HIS"/>
    <property type="match status" value="1"/>
</dbReference>
<dbReference type="InterPro" id="IPR000032">
    <property type="entry name" value="HPr-like"/>
</dbReference>
<organism evidence="5 6">
    <name type="scientific">Thermococcus paralvinellae</name>
    <dbReference type="NCBI Taxonomy" id="582419"/>
    <lineage>
        <taxon>Archaea</taxon>
        <taxon>Methanobacteriati</taxon>
        <taxon>Methanobacteriota</taxon>
        <taxon>Thermococci</taxon>
        <taxon>Thermococcales</taxon>
        <taxon>Thermococcaceae</taxon>
        <taxon>Thermococcus</taxon>
    </lineage>
</organism>
<evidence type="ECO:0000256" key="3">
    <source>
        <dbReference type="ARBA" id="ARBA00022683"/>
    </source>
</evidence>
<dbReference type="PRINTS" id="PR00107">
    <property type="entry name" value="PHOSPHOCPHPR"/>
</dbReference>
<dbReference type="PANTHER" id="PTHR33705">
    <property type="entry name" value="PHOSPHOCARRIER PROTEIN HPR"/>
    <property type="match status" value="1"/>
</dbReference>
<evidence type="ECO:0000256" key="2">
    <source>
        <dbReference type="ARBA" id="ARBA00022490"/>
    </source>
</evidence>
<evidence type="ECO:0000313" key="6">
    <source>
        <dbReference type="Proteomes" id="UP000649326"/>
    </source>
</evidence>
<dbReference type="Pfam" id="PF00381">
    <property type="entry name" value="PTS-HPr"/>
    <property type="match status" value="1"/>
</dbReference>
<dbReference type="InterPro" id="IPR002114">
    <property type="entry name" value="PTS_HPr_Ser_P_site"/>
</dbReference>
<comment type="subcellular location">
    <subcellularLocation>
        <location evidence="1">Cytoplasm</location>
    </subcellularLocation>
</comment>
<dbReference type="EMBL" id="DQUG01000116">
    <property type="protein sequence ID" value="HIP75063.1"/>
    <property type="molecule type" value="Genomic_DNA"/>
</dbReference>
<dbReference type="InterPro" id="IPR050399">
    <property type="entry name" value="HPr"/>
</dbReference>
<protein>
    <submittedName>
        <fullName evidence="5">HPr family phosphocarrier protein</fullName>
    </submittedName>
</protein>
<dbReference type="AlphaFoldDB" id="A0A832Z8Y8"/>
<dbReference type="InterPro" id="IPR035895">
    <property type="entry name" value="HPr-like_sf"/>
</dbReference>
<evidence type="ECO:0000313" key="5">
    <source>
        <dbReference type="EMBL" id="HIP75063.1"/>
    </source>
</evidence>